<keyword evidence="3" id="KW-1185">Reference proteome</keyword>
<name>A0ABD0URX6_DENTH</name>
<feature type="compositionally biased region" description="Basic and acidic residues" evidence="1">
    <location>
        <begin position="22"/>
        <end position="36"/>
    </location>
</feature>
<evidence type="ECO:0000313" key="2">
    <source>
        <dbReference type="EMBL" id="KAL0912973.1"/>
    </source>
</evidence>
<dbReference type="EMBL" id="JANQDX010000013">
    <property type="protein sequence ID" value="KAL0912973.1"/>
    <property type="molecule type" value="Genomic_DNA"/>
</dbReference>
<sequence>MAADGRDSPSQPLDGLQVARDIIPDVREPKAGEPRLWKPLGGARSSGGHRRSFSIGSDRRRPGLEMVAELGKNSKAKIHWEYRAPRPMKIQGSRLNRIDLASESSDQELDNEV</sequence>
<proteinExistence type="predicted"/>
<organism evidence="2 3">
    <name type="scientific">Dendrobium thyrsiflorum</name>
    <name type="common">Pinecone-like raceme dendrobium</name>
    <name type="synonym">Orchid</name>
    <dbReference type="NCBI Taxonomy" id="117978"/>
    <lineage>
        <taxon>Eukaryota</taxon>
        <taxon>Viridiplantae</taxon>
        <taxon>Streptophyta</taxon>
        <taxon>Embryophyta</taxon>
        <taxon>Tracheophyta</taxon>
        <taxon>Spermatophyta</taxon>
        <taxon>Magnoliopsida</taxon>
        <taxon>Liliopsida</taxon>
        <taxon>Asparagales</taxon>
        <taxon>Orchidaceae</taxon>
        <taxon>Epidendroideae</taxon>
        <taxon>Malaxideae</taxon>
        <taxon>Dendrobiinae</taxon>
        <taxon>Dendrobium</taxon>
    </lineage>
</organism>
<dbReference type="Proteomes" id="UP001552299">
    <property type="component" value="Unassembled WGS sequence"/>
</dbReference>
<reference evidence="2 3" key="1">
    <citation type="journal article" date="2024" name="Plant Biotechnol. J.">
        <title>Dendrobium thyrsiflorum genome and its molecular insights into genes involved in important horticultural traits.</title>
        <authorList>
            <person name="Chen B."/>
            <person name="Wang J.Y."/>
            <person name="Zheng P.J."/>
            <person name="Li K.L."/>
            <person name="Liang Y.M."/>
            <person name="Chen X.F."/>
            <person name="Zhang C."/>
            <person name="Zhao X."/>
            <person name="He X."/>
            <person name="Zhang G.Q."/>
            <person name="Liu Z.J."/>
            <person name="Xu Q."/>
        </authorList>
    </citation>
    <scope>NUCLEOTIDE SEQUENCE [LARGE SCALE GENOMIC DNA]</scope>
    <source>
        <strain evidence="2">GZMU011</strain>
    </source>
</reference>
<dbReference type="AlphaFoldDB" id="A0ABD0URX6"/>
<accession>A0ABD0URX6</accession>
<comment type="caution">
    <text evidence="2">The sequence shown here is derived from an EMBL/GenBank/DDBJ whole genome shotgun (WGS) entry which is preliminary data.</text>
</comment>
<feature type="region of interest" description="Disordered" evidence="1">
    <location>
        <begin position="1"/>
        <end position="58"/>
    </location>
</feature>
<evidence type="ECO:0000256" key="1">
    <source>
        <dbReference type="SAM" id="MobiDB-lite"/>
    </source>
</evidence>
<evidence type="ECO:0000313" key="3">
    <source>
        <dbReference type="Proteomes" id="UP001552299"/>
    </source>
</evidence>
<protein>
    <submittedName>
        <fullName evidence="2">Uncharacterized protein</fullName>
    </submittedName>
</protein>
<gene>
    <name evidence="2" type="ORF">M5K25_016397</name>
</gene>